<dbReference type="AlphaFoldDB" id="A0A9X4LIN5"/>
<organism evidence="2 3">
    <name type="scientific">Pelomonas aquatica</name>
    <dbReference type="NCBI Taxonomy" id="431058"/>
    <lineage>
        <taxon>Bacteria</taxon>
        <taxon>Pseudomonadati</taxon>
        <taxon>Pseudomonadota</taxon>
        <taxon>Betaproteobacteria</taxon>
        <taxon>Burkholderiales</taxon>
        <taxon>Sphaerotilaceae</taxon>
        <taxon>Roseateles</taxon>
    </lineage>
</organism>
<dbReference type="RefSeq" id="WP_268149567.1">
    <property type="nucleotide sequence ID" value="NZ_JAPPUW010000007.1"/>
</dbReference>
<comment type="caution">
    <text evidence="2">The sequence shown here is derived from an EMBL/GenBank/DDBJ whole genome shotgun (WGS) entry which is preliminary data.</text>
</comment>
<dbReference type="Proteomes" id="UP001152766">
    <property type="component" value="Unassembled WGS sequence"/>
</dbReference>
<evidence type="ECO:0000313" key="3">
    <source>
        <dbReference type="Proteomes" id="UP001152766"/>
    </source>
</evidence>
<feature type="signal peptide" evidence="1">
    <location>
        <begin position="1"/>
        <end position="24"/>
    </location>
</feature>
<keyword evidence="3" id="KW-1185">Reference proteome</keyword>
<keyword evidence="1" id="KW-0732">Signal</keyword>
<dbReference type="EMBL" id="SGUG01000020">
    <property type="protein sequence ID" value="MDG0863644.1"/>
    <property type="molecule type" value="Genomic_DNA"/>
</dbReference>
<protein>
    <recommendedName>
        <fullName evidence="4">PEP-CTERM protein-sorting domain-containing protein</fullName>
    </recommendedName>
</protein>
<dbReference type="SUPFAM" id="SSF63825">
    <property type="entry name" value="YWTD domain"/>
    <property type="match status" value="1"/>
</dbReference>
<evidence type="ECO:0000313" key="2">
    <source>
        <dbReference type="EMBL" id="MDG0863644.1"/>
    </source>
</evidence>
<reference evidence="2" key="1">
    <citation type="submission" date="2019-02" db="EMBL/GenBank/DDBJ databases">
        <title>Draft genome of the type strain Pelomonas aquatica CCUG 52575T.</title>
        <authorList>
            <person name="Gomila M."/>
            <person name="Lalucat J."/>
        </authorList>
    </citation>
    <scope>NUCLEOTIDE SEQUENCE</scope>
    <source>
        <strain evidence="2">CCUG 52575</strain>
    </source>
</reference>
<sequence>MTRRFPRLHLAGLGLLLASGGAGAAVTFSTFIPSSAINAALGQNNTIGITYAGDKFVGSVYVGTNNLQLYQSDLGGGSVQKFGAPLPTGGGEPVLASGLGQAGFAAGAIYASGADSRIYRYASGGGAPVLFGSTDDGSAVRQIFFDPGSNFGGRMLVTTTTGHILSYDAGGTRTLIASVGEDTEGMDIASSHYGKYAGQLLVASEGSGLIRAIKADGTVTVLQLRDTSGNATRISLAETVSTVPLDLGLSGNPLEGFYVANYATDVQKAGAGQFAGLLGDTIVTSEFGANSPLWDLHYNGDLLDTFTVTQVGTLPGQSEDGIFVTAQRIKDVNNTVPEPTALVAAGLLALGWASRRRRGR</sequence>
<feature type="chain" id="PRO_5040756825" description="PEP-CTERM protein-sorting domain-containing protein" evidence="1">
    <location>
        <begin position="25"/>
        <end position="360"/>
    </location>
</feature>
<gene>
    <name evidence="2" type="ORF">EXJ73_14350</name>
</gene>
<evidence type="ECO:0000256" key="1">
    <source>
        <dbReference type="SAM" id="SignalP"/>
    </source>
</evidence>
<name>A0A9X4LIN5_9BURK</name>
<accession>A0A9X4LIN5</accession>
<evidence type="ECO:0008006" key="4">
    <source>
        <dbReference type="Google" id="ProtNLM"/>
    </source>
</evidence>
<proteinExistence type="predicted"/>